<sequence>MRKCPKNKQGNGNGGNRAQSSSIAPPDRAAPRGDTSGTGGGTNLLYDINIRQEQDDSLDVVTGFITVLRYPTTSSCFGSLGDIVLLRGTAQRHADYSFSPPI</sequence>
<dbReference type="HOGENOM" id="CLU_2282427_0_0_1"/>
<dbReference type="Gramene" id="PGSC0003DMT400092548">
    <property type="protein sequence ID" value="PGSC0003DMT400092548"/>
    <property type="gene ID" value="PGSC0003DMG400042119"/>
</dbReference>
<dbReference type="PaxDb" id="4113-PGSC0003DMT400092548"/>
<reference evidence="2" key="2">
    <citation type="submission" date="2015-06" db="UniProtKB">
        <authorList>
            <consortium name="EnsemblPlants"/>
        </authorList>
    </citation>
    <scope>IDENTIFICATION</scope>
    <source>
        <strain evidence="2">DM1-3 516 R44</strain>
    </source>
</reference>
<evidence type="ECO:0000256" key="1">
    <source>
        <dbReference type="SAM" id="MobiDB-lite"/>
    </source>
</evidence>
<name>M1DQ15_SOLTU</name>
<evidence type="ECO:0000313" key="2">
    <source>
        <dbReference type="EnsemblPlants" id="PGSC0003DMT400092548"/>
    </source>
</evidence>
<accession>M1DQ15</accession>
<keyword evidence="3" id="KW-1185">Reference proteome</keyword>
<organism evidence="2 3">
    <name type="scientific">Solanum tuberosum</name>
    <name type="common">Potato</name>
    <dbReference type="NCBI Taxonomy" id="4113"/>
    <lineage>
        <taxon>Eukaryota</taxon>
        <taxon>Viridiplantae</taxon>
        <taxon>Streptophyta</taxon>
        <taxon>Embryophyta</taxon>
        <taxon>Tracheophyta</taxon>
        <taxon>Spermatophyta</taxon>
        <taxon>Magnoliopsida</taxon>
        <taxon>eudicotyledons</taxon>
        <taxon>Gunneridae</taxon>
        <taxon>Pentapetalae</taxon>
        <taxon>asterids</taxon>
        <taxon>lamiids</taxon>
        <taxon>Solanales</taxon>
        <taxon>Solanaceae</taxon>
        <taxon>Solanoideae</taxon>
        <taxon>Solaneae</taxon>
        <taxon>Solanum</taxon>
    </lineage>
</organism>
<proteinExistence type="predicted"/>
<reference evidence="3" key="1">
    <citation type="journal article" date="2011" name="Nature">
        <title>Genome sequence and analysis of the tuber crop potato.</title>
        <authorList>
            <consortium name="The Potato Genome Sequencing Consortium"/>
        </authorList>
    </citation>
    <scope>NUCLEOTIDE SEQUENCE [LARGE SCALE GENOMIC DNA]</scope>
    <source>
        <strain evidence="3">cv. DM1-3 516 R44</strain>
    </source>
</reference>
<evidence type="ECO:0000313" key="3">
    <source>
        <dbReference type="Proteomes" id="UP000011115"/>
    </source>
</evidence>
<dbReference type="Proteomes" id="UP000011115">
    <property type="component" value="Unassembled WGS sequence"/>
</dbReference>
<feature type="region of interest" description="Disordered" evidence="1">
    <location>
        <begin position="1"/>
        <end position="43"/>
    </location>
</feature>
<dbReference type="InParanoid" id="M1DQ15"/>
<protein>
    <submittedName>
        <fullName evidence="2">Gag-pol polyprotein</fullName>
    </submittedName>
</protein>
<dbReference type="EnsemblPlants" id="PGSC0003DMT400092548">
    <property type="protein sequence ID" value="PGSC0003DMT400092548"/>
    <property type="gene ID" value="PGSC0003DMG400042119"/>
</dbReference>
<dbReference type="AlphaFoldDB" id="M1DQ15"/>